<keyword evidence="8" id="KW-0067">ATP-binding</keyword>
<evidence type="ECO:0000256" key="3">
    <source>
        <dbReference type="ARBA" id="ARBA00012438"/>
    </source>
</evidence>
<comment type="caution">
    <text evidence="12">The sequence shown here is derived from an EMBL/GenBank/DDBJ whole genome shotgun (WGS) entry which is preliminary data.</text>
</comment>
<evidence type="ECO:0000256" key="7">
    <source>
        <dbReference type="ARBA" id="ARBA00022777"/>
    </source>
</evidence>
<evidence type="ECO:0000313" key="13">
    <source>
        <dbReference type="Proteomes" id="UP000552954"/>
    </source>
</evidence>
<keyword evidence="7 12" id="KW-0418">Kinase</keyword>
<keyword evidence="10" id="KW-0812">Transmembrane</keyword>
<evidence type="ECO:0000256" key="1">
    <source>
        <dbReference type="ARBA" id="ARBA00000085"/>
    </source>
</evidence>
<evidence type="ECO:0000259" key="11">
    <source>
        <dbReference type="SMART" id="SM00388"/>
    </source>
</evidence>
<dbReference type="SUPFAM" id="SSF47384">
    <property type="entry name" value="Homodimeric domain of signal transducing histidine kinase"/>
    <property type="match status" value="1"/>
</dbReference>
<keyword evidence="13" id="KW-1185">Reference proteome</keyword>
<gene>
    <name evidence="12" type="ORF">HK415_21480</name>
</gene>
<sequence>MKAGRAPSLTRHLLAWALGALTIVWGTFIVFGYMTGEHEADELTDGHLASVSSLLLPLAPGGLQTSGRTPVVIPGNDIKAHDYQRSLTVVVWDAQGRMLSRTGDAPSPPFSNSEGFATLQLGEPLEPWRTYSRWDPAHGNKIMVLLSHAERDDLARDIAGQVIVPGLWLMPVVALVLGLAIHRGLRPMRELAAEVHALDPQKAQKVESPVRFEELAATVSAINRLVDRYNAALDRERALANEFAHELRTPLASIALQARGIQDTAPGPGQQAALARLQEDALRAGEVLAHLLALARTSRAELDETAETVDLDALARRVVSDFAPDAHAAGRELGLTSAGPFPSPAIPSCWNWRCATWCRTRWRTRRRARRSKSNSIRRRACCR</sequence>
<dbReference type="Gene3D" id="1.10.287.130">
    <property type="match status" value="1"/>
</dbReference>
<keyword evidence="4" id="KW-0597">Phosphoprotein</keyword>
<proteinExistence type="predicted"/>
<dbReference type="EC" id="2.7.13.3" evidence="3"/>
<comment type="subcellular location">
    <subcellularLocation>
        <location evidence="2">Membrane</location>
        <topology evidence="2">Multi-pass membrane protein</topology>
    </subcellularLocation>
</comment>
<dbReference type="AlphaFoldDB" id="A0A849KTB5"/>
<dbReference type="InterPro" id="IPR036097">
    <property type="entry name" value="HisK_dim/P_sf"/>
</dbReference>
<dbReference type="InterPro" id="IPR003661">
    <property type="entry name" value="HisK_dim/P_dom"/>
</dbReference>
<feature type="transmembrane region" description="Helical" evidence="10">
    <location>
        <begin position="12"/>
        <end position="34"/>
    </location>
</feature>
<evidence type="ECO:0000256" key="10">
    <source>
        <dbReference type="SAM" id="Phobius"/>
    </source>
</evidence>
<dbReference type="PANTHER" id="PTHR45436:SF14">
    <property type="entry name" value="SENSOR PROTEIN QSEC"/>
    <property type="match status" value="1"/>
</dbReference>
<dbReference type="RefSeq" id="WP_171562773.1">
    <property type="nucleotide sequence ID" value="NZ_JABFCS010000001.1"/>
</dbReference>
<reference evidence="12 13" key="2">
    <citation type="submission" date="2020-06" db="EMBL/GenBank/DDBJ databases">
        <title>Ramlibacter rhizophilus sp. nov., isolated from rhizosphere soil of national flower Mugunghwa from South Korea.</title>
        <authorList>
            <person name="Zheng-Fei Y."/>
            <person name="Huan T."/>
        </authorList>
    </citation>
    <scope>NUCLEOTIDE SEQUENCE [LARGE SCALE GENOMIC DNA]</scope>
    <source>
        <strain evidence="12 13">B156</strain>
    </source>
</reference>
<evidence type="ECO:0000256" key="5">
    <source>
        <dbReference type="ARBA" id="ARBA00022679"/>
    </source>
</evidence>
<evidence type="ECO:0000313" key="12">
    <source>
        <dbReference type="EMBL" id="NNU45179.1"/>
    </source>
</evidence>
<dbReference type="GO" id="GO:0005886">
    <property type="term" value="C:plasma membrane"/>
    <property type="evidence" value="ECO:0007669"/>
    <property type="project" value="TreeGrafter"/>
</dbReference>
<feature type="transmembrane region" description="Helical" evidence="10">
    <location>
        <begin position="158"/>
        <end position="181"/>
    </location>
</feature>
<reference evidence="12 13" key="1">
    <citation type="submission" date="2020-05" db="EMBL/GenBank/DDBJ databases">
        <authorList>
            <person name="Khan S.A."/>
            <person name="Jeon C.O."/>
            <person name="Chun B.H."/>
        </authorList>
    </citation>
    <scope>NUCLEOTIDE SEQUENCE [LARGE SCALE GENOMIC DNA]</scope>
    <source>
        <strain evidence="12 13">B156</strain>
    </source>
</reference>
<dbReference type="InterPro" id="IPR050428">
    <property type="entry name" value="TCS_sensor_his_kinase"/>
</dbReference>
<evidence type="ECO:0000256" key="9">
    <source>
        <dbReference type="ARBA" id="ARBA00023012"/>
    </source>
</evidence>
<keyword evidence="9" id="KW-0902">Two-component regulatory system</keyword>
<dbReference type="SMART" id="SM00388">
    <property type="entry name" value="HisKA"/>
    <property type="match status" value="1"/>
</dbReference>
<dbReference type="GO" id="GO:0000155">
    <property type="term" value="F:phosphorelay sensor kinase activity"/>
    <property type="evidence" value="ECO:0007669"/>
    <property type="project" value="InterPro"/>
</dbReference>
<dbReference type="Pfam" id="PF00512">
    <property type="entry name" value="HisKA"/>
    <property type="match status" value="1"/>
</dbReference>
<name>A0A849KTB5_9BURK</name>
<keyword evidence="6" id="KW-0547">Nucleotide-binding</keyword>
<dbReference type="PANTHER" id="PTHR45436">
    <property type="entry name" value="SENSOR HISTIDINE KINASE YKOH"/>
    <property type="match status" value="1"/>
</dbReference>
<keyword evidence="10" id="KW-1133">Transmembrane helix</keyword>
<dbReference type="GO" id="GO:0005524">
    <property type="term" value="F:ATP binding"/>
    <property type="evidence" value="ECO:0007669"/>
    <property type="project" value="UniProtKB-KW"/>
</dbReference>
<keyword evidence="10" id="KW-0472">Membrane</keyword>
<comment type="catalytic activity">
    <reaction evidence="1">
        <text>ATP + protein L-histidine = ADP + protein N-phospho-L-histidine.</text>
        <dbReference type="EC" id="2.7.13.3"/>
    </reaction>
</comment>
<organism evidence="12 13">
    <name type="scientific">Ramlibacter montanisoli</name>
    <dbReference type="NCBI Taxonomy" id="2732512"/>
    <lineage>
        <taxon>Bacteria</taxon>
        <taxon>Pseudomonadati</taxon>
        <taxon>Pseudomonadota</taxon>
        <taxon>Betaproteobacteria</taxon>
        <taxon>Burkholderiales</taxon>
        <taxon>Comamonadaceae</taxon>
        <taxon>Ramlibacter</taxon>
    </lineage>
</organism>
<evidence type="ECO:0000256" key="4">
    <source>
        <dbReference type="ARBA" id="ARBA00022553"/>
    </source>
</evidence>
<evidence type="ECO:0000256" key="6">
    <source>
        <dbReference type="ARBA" id="ARBA00022741"/>
    </source>
</evidence>
<keyword evidence="5" id="KW-0808">Transferase</keyword>
<accession>A0A849KTB5</accession>
<dbReference type="Proteomes" id="UP000552954">
    <property type="component" value="Unassembled WGS sequence"/>
</dbReference>
<feature type="domain" description="Signal transduction histidine kinase dimerisation/phosphoacceptor" evidence="11">
    <location>
        <begin position="235"/>
        <end position="300"/>
    </location>
</feature>
<dbReference type="EMBL" id="JABFCS010000001">
    <property type="protein sequence ID" value="NNU45179.1"/>
    <property type="molecule type" value="Genomic_DNA"/>
</dbReference>
<evidence type="ECO:0000256" key="8">
    <source>
        <dbReference type="ARBA" id="ARBA00022840"/>
    </source>
</evidence>
<dbReference type="CDD" id="cd00082">
    <property type="entry name" value="HisKA"/>
    <property type="match status" value="1"/>
</dbReference>
<protein>
    <recommendedName>
        <fullName evidence="3">histidine kinase</fullName>
        <ecNumber evidence="3">2.7.13.3</ecNumber>
    </recommendedName>
</protein>
<evidence type="ECO:0000256" key="2">
    <source>
        <dbReference type="ARBA" id="ARBA00004141"/>
    </source>
</evidence>